<sequence>MHRSWLRTKVNESKTKMTNKVTEQAKRAKALVPMQRDGEADSCIVCGRAMRPTNTVRGDGRVCSPACARQWAKGLS</sequence>
<feature type="region of interest" description="Disordered" evidence="1">
    <location>
        <begin position="1"/>
        <end position="33"/>
    </location>
</feature>
<evidence type="ECO:0000313" key="3">
    <source>
        <dbReference type="Proteomes" id="UP000199529"/>
    </source>
</evidence>
<gene>
    <name evidence="2" type="ORF">SAMN05216215_1004248</name>
</gene>
<organism evidence="2 3">
    <name type="scientific">Saccharopolyspora shandongensis</name>
    <dbReference type="NCBI Taxonomy" id="418495"/>
    <lineage>
        <taxon>Bacteria</taxon>
        <taxon>Bacillati</taxon>
        <taxon>Actinomycetota</taxon>
        <taxon>Actinomycetes</taxon>
        <taxon>Pseudonocardiales</taxon>
        <taxon>Pseudonocardiaceae</taxon>
        <taxon>Saccharopolyspora</taxon>
    </lineage>
</organism>
<dbReference type="Proteomes" id="UP000199529">
    <property type="component" value="Unassembled WGS sequence"/>
</dbReference>
<reference evidence="3" key="1">
    <citation type="submission" date="2016-10" db="EMBL/GenBank/DDBJ databases">
        <authorList>
            <person name="Varghese N."/>
            <person name="Submissions S."/>
        </authorList>
    </citation>
    <scope>NUCLEOTIDE SEQUENCE [LARGE SCALE GENOMIC DNA]</scope>
    <source>
        <strain evidence="3">CGMCC 4.3530</strain>
    </source>
</reference>
<dbReference type="AlphaFoldDB" id="A0A1H2V9Q1"/>
<dbReference type="EMBL" id="FNOK01000004">
    <property type="protein sequence ID" value="SDW65076.1"/>
    <property type="molecule type" value="Genomic_DNA"/>
</dbReference>
<dbReference type="OrthoDB" id="3693449at2"/>
<evidence type="ECO:0000313" key="2">
    <source>
        <dbReference type="EMBL" id="SDW65076.1"/>
    </source>
</evidence>
<protein>
    <submittedName>
        <fullName evidence="2">Uncharacterized protein</fullName>
    </submittedName>
</protein>
<proteinExistence type="predicted"/>
<accession>A0A1H2V9Q1</accession>
<evidence type="ECO:0000256" key="1">
    <source>
        <dbReference type="SAM" id="MobiDB-lite"/>
    </source>
</evidence>
<name>A0A1H2V9Q1_9PSEU</name>
<keyword evidence="3" id="KW-1185">Reference proteome</keyword>